<organism evidence="15 16">
    <name type="scientific">Coffea arabica</name>
    <name type="common">Arabian coffee</name>
    <dbReference type="NCBI Taxonomy" id="13443"/>
    <lineage>
        <taxon>Eukaryota</taxon>
        <taxon>Viridiplantae</taxon>
        <taxon>Streptophyta</taxon>
        <taxon>Embryophyta</taxon>
        <taxon>Tracheophyta</taxon>
        <taxon>Spermatophyta</taxon>
        <taxon>Magnoliopsida</taxon>
        <taxon>eudicotyledons</taxon>
        <taxon>Gunneridae</taxon>
        <taxon>Pentapetalae</taxon>
        <taxon>asterids</taxon>
        <taxon>lamiids</taxon>
        <taxon>Gentianales</taxon>
        <taxon>Rubiaceae</taxon>
        <taxon>Ixoroideae</taxon>
        <taxon>Gardenieae complex</taxon>
        <taxon>Bertiereae - Coffeeae clade</taxon>
        <taxon>Coffeeae</taxon>
        <taxon>Coffea</taxon>
    </lineage>
</organism>
<dbReference type="InterPro" id="IPR042197">
    <property type="entry name" value="Apaf_helical"/>
</dbReference>
<keyword evidence="11" id="KW-1133">Transmembrane helix</keyword>
<evidence type="ECO:0000256" key="9">
    <source>
        <dbReference type="ARBA" id="ARBA00022821"/>
    </source>
</evidence>
<dbReference type="Pfam" id="PF00931">
    <property type="entry name" value="NB-ARC"/>
    <property type="match status" value="1"/>
</dbReference>
<dbReference type="GeneID" id="113718455"/>
<keyword evidence="15" id="KW-1185">Reference proteome</keyword>
<dbReference type="SUPFAM" id="SSF52058">
    <property type="entry name" value="L domain-like"/>
    <property type="match status" value="1"/>
</dbReference>
<evidence type="ECO:0000259" key="12">
    <source>
        <dbReference type="Pfam" id="PF00931"/>
    </source>
</evidence>
<keyword evidence="8" id="KW-0547">Nucleotide-binding</keyword>
<keyword evidence="9" id="KW-0611">Plant defense</keyword>
<gene>
    <name evidence="16" type="primary">LOC113718455</name>
</gene>
<keyword evidence="6" id="KW-0381">Hypersensitive response</keyword>
<keyword evidence="11" id="KW-0472">Membrane</keyword>
<dbReference type="Gene3D" id="3.40.50.300">
    <property type="entry name" value="P-loop containing nucleotide triphosphate hydrolases"/>
    <property type="match status" value="1"/>
</dbReference>
<evidence type="ECO:0000313" key="16">
    <source>
        <dbReference type="RefSeq" id="XP_071928223.1"/>
    </source>
</evidence>
<dbReference type="Gene3D" id="1.10.8.430">
    <property type="entry name" value="Helical domain of apoptotic protease-activating factors"/>
    <property type="match status" value="1"/>
</dbReference>
<dbReference type="SUPFAM" id="SSF52540">
    <property type="entry name" value="P-loop containing nucleoside triphosphate hydrolases"/>
    <property type="match status" value="1"/>
</dbReference>
<dbReference type="Proteomes" id="UP001652660">
    <property type="component" value="Chromosome 11e"/>
</dbReference>
<dbReference type="RefSeq" id="XP_071928223.1">
    <property type="nucleotide sequence ID" value="XM_072072122.1"/>
</dbReference>
<dbReference type="InterPro" id="IPR027417">
    <property type="entry name" value="P-loop_NTPase"/>
</dbReference>
<evidence type="ECO:0000256" key="4">
    <source>
        <dbReference type="ARBA" id="ARBA00022490"/>
    </source>
</evidence>
<feature type="domain" description="NB-ARC" evidence="12">
    <location>
        <begin position="213"/>
        <end position="382"/>
    </location>
</feature>
<dbReference type="Gene3D" id="1.10.10.10">
    <property type="entry name" value="Winged helix-like DNA-binding domain superfamily/Winged helix DNA-binding domain"/>
    <property type="match status" value="1"/>
</dbReference>
<evidence type="ECO:0000259" key="14">
    <source>
        <dbReference type="Pfam" id="PF23598"/>
    </source>
</evidence>
<dbReference type="InterPro" id="IPR002182">
    <property type="entry name" value="NB-ARC"/>
</dbReference>
<feature type="domain" description="Disease resistance protein winged helix" evidence="13">
    <location>
        <begin position="466"/>
        <end position="498"/>
    </location>
</feature>
<comment type="function">
    <text evidence="1">Confers resistance to late blight (Phytophthora infestans) races carrying the avirulence gene Avr1. Resistance proteins guard the plant against pathogens that contain an appropriate avirulence protein via an indirect interaction with this avirulence protein. That triggers a defense system including the hypersensitive response, which restricts the pathogen growth.</text>
</comment>
<comment type="similarity">
    <text evidence="3">Belongs to the disease resistance NB-LRR family.</text>
</comment>
<protein>
    <submittedName>
        <fullName evidence="16">Late blight resistance protein homolog R1A-3</fullName>
    </submittedName>
</protein>
<keyword evidence="11" id="KW-0812">Transmembrane</keyword>
<dbReference type="Pfam" id="PF23559">
    <property type="entry name" value="WHD_DRP"/>
    <property type="match status" value="2"/>
</dbReference>
<evidence type="ECO:0000313" key="15">
    <source>
        <dbReference type="Proteomes" id="UP001652660"/>
    </source>
</evidence>
<dbReference type="InterPro" id="IPR058922">
    <property type="entry name" value="WHD_DRP"/>
</dbReference>
<keyword evidence="4" id="KW-0963">Cytoplasm</keyword>
<name>A0ABM4W8U7_COFAR</name>
<evidence type="ECO:0000256" key="6">
    <source>
        <dbReference type="ARBA" id="ARBA00022667"/>
    </source>
</evidence>
<comment type="subcellular location">
    <subcellularLocation>
        <location evidence="2">Cytoplasm</location>
    </subcellularLocation>
</comment>
<dbReference type="InterPro" id="IPR055414">
    <property type="entry name" value="LRR_R13L4/SHOC2-like"/>
</dbReference>
<dbReference type="Pfam" id="PF23598">
    <property type="entry name" value="LRR_14"/>
    <property type="match status" value="1"/>
</dbReference>
<evidence type="ECO:0000256" key="8">
    <source>
        <dbReference type="ARBA" id="ARBA00022741"/>
    </source>
</evidence>
<evidence type="ECO:0000256" key="11">
    <source>
        <dbReference type="SAM" id="Phobius"/>
    </source>
</evidence>
<evidence type="ECO:0000256" key="3">
    <source>
        <dbReference type="ARBA" id="ARBA00008894"/>
    </source>
</evidence>
<keyword evidence="10" id="KW-0067">ATP-binding</keyword>
<accession>A0ABM4W8U7</accession>
<evidence type="ECO:0000256" key="5">
    <source>
        <dbReference type="ARBA" id="ARBA00022614"/>
    </source>
</evidence>
<dbReference type="PANTHER" id="PTHR23155:SF1152">
    <property type="entry name" value="AAA+ ATPASE DOMAIN-CONTAINING PROTEIN"/>
    <property type="match status" value="1"/>
</dbReference>
<sequence>MSNTVNDQLDLKVVKARRIIEFLQDDLNWLMQDQRSIAPFFGFNKTKMISLCKDLTFLMSFLERVQETSVGDRPTVAGLLNEITPLVDKLLDESAEMGVLQYVIHFAQNSRRHSLQDYNPQHALFVIKFQLWLFLFLLPFALFLNSMMNFHLYSWKIGNLLKKVKSVEQEVLVTFNCNGAIDKVGKPSVKISLIHNPSFVIKEKIVVGLHEEARELLHKLIGGRKQLEVICITGMGGIGKTTLACRLYDDPSVVNHFHLRAWTSVSQFYEKRELFSDILSSILNESDPIFSTSDEHMGEKLYKCLKGNRYLIVLDDIWDIEAWNEIKVCFPEDDNCSRILMTTRNEDVASKVRISSSPPHRLRFLTHDESWDLFKQKVFPDKSFPIELVEIGNQIVADCKGLPLAIVVIGGLLVKEVKTQEWWRQVAQNIGSAISNGPENIQDILALSYEHLPSSLKSCFLYAGSFPEDYEIPVKRLIRSWIAEGFIQHTDEQQLEDVLPEEVKKNKKLEDAAEDHLIDLISRSLLIVEKKRPDGGIKSCRMHDLLRDLCHRRVKEKKFLQPICKCRQNGAHNPRTFSDCQYFHFYNSHFVNEGEVFNKDTLPVYKLLKTLDMRHINLDSFPKMVARLLHLKYLALRVDRIKKLPQSIFELWRLETFILDGDKGGRVTLTVHILKMVNLRHLQISQELVLQQFWRALSRELHMSSENGPALLPLILGKLQTISELCSLNSVENLLASTPNLRKLGFRFTLSKRNESFSFPNLSGLNQLEALKFEYQTLGMVPLGIPHPEMFPPSLKKMTLIGSHLNWKEMSIIGELPNLEVLKIKDNFFSGPLWETSDDGFGSLKFLKLSHLDLQNWISYSGHFPRLEWLVINGCLDLEVIPSEMGEIPTLQKIEVYRSSNSAVESAGQIQESQRSSIYSNLIHSVSYNKK</sequence>
<feature type="domain" description="Disease resistance R13L4/SHOC-2-like LRR" evidence="14">
    <location>
        <begin position="601"/>
        <end position="905"/>
    </location>
</feature>
<evidence type="ECO:0000256" key="2">
    <source>
        <dbReference type="ARBA" id="ARBA00004496"/>
    </source>
</evidence>
<dbReference type="Gene3D" id="3.80.10.10">
    <property type="entry name" value="Ribonuclease Inhibitor"/>
    <property type="match status" value="1"/>
</dbReference>
<dbReference type="InterPro" id="IPR036388">
    <property type="entry name" value="WH-like_DNA-bd_sf"/>
</dbReference>
<dbReference type="PRINTS" id="PR00364">
    <property type="entry name" value="DISEASERSIST"/>
</dbReference>
<reference evidence="16" key="1">
    <citation type="submission" date="2025-08" db="UniProtKB">
        <authorList>
            <consortium name="RefSeq"/>
        </authorList>
    </citation>
    <scope>IDENTIFICATION</scope>
    <source>
        <tissue evidence="16">Leaves</tissue>
    </source>
</reference>
<keyword evidence="7" id="KW-0677">Repeat</keyword>
<dbReference type="PANTHER" id="PTHR23155">
    <property type="entry name" value="DISEASE RESISTANCE PROTEIN RP"/>
    <property type="match status" value="1"/>
</dbReference>
<evidence type="ECO:0000256" key="10">
    <source>
        <dbReference type="ARBA" id="ARBA00022840"/>
    </source>
</evidence>
<feature type="domain" description="Disease resistance protein winged helix" evidence="13">
    <location>
        <begin position="504"/>
        <end position="550"/>
    </location>
</feature>
<proteinExistence type="inferred from homology"/>
<evidence type="ECO:0000256" key="7">
    <source>
        <dbReference type="ARBA" id="ARBA00022737"/>
    </source>
</evidence>
<keyword evidence="5" id="KW-0433">Leucine-rich repeat</keyword>
<evidence type="ECO:0000256" key="1">
    <source>
        <dbReference type="ARBA" id="ARBA00002074"/>
    </source>
</evidence>
<evidence type="ECO:0000259" key="13">
    <source>
        <dbReference type="Pfam" id="PF23559"/>
    </source>
</evidence>
<feature type="transmembrane region" description="Helical" evidence="11">
    <location>
        <begin position="131"/>
        <end position="153"/>
    </location>
</feature>
<dbReference type="InterPro" id="IPR044974">
    <property type="entry name" value="Disease_R_plants"/>
</dbReference>
<dbReference type="InterPro" id="IPR032675">
    <property type="entry name" value="LRR_dom_sf"/>
</dbReference>